<organism evidence="1 2">
    <name type="scientific">Pelatocladus maniniholoensis HA4357-MV3</name>
    <dbReference type="NCBI Taxonomy" id="1117104"/>
    <lineage>
        <taxon>Bacteria</taxon>
        <taxon>Bacillati</taxon>
        <taxon>Cyanobacteriota</taxon>
        <taxon>Cyanophyceae</taxon>
        <taxon>Nostocales</taxon>
        <taxon>Nostocaceae</taxon>
        <taxon>Pelatocladus</taxon>
    </lineage>
</organism>
<reference evidence="1" key="2">
    <citation type="journal article" date="2022" name="Microbiol. Resour. Announc.">
        <title>Metagenome Sequencing to Explore Phylogenomics of Terrestrial Cyanobacteria.</title>
        <authorList>
            <person name="Ward R.D."/>
            <person name="Stajich J.E."/>
            <person name="Johansen J.R."/>
            <person name="Huntemann M."/>
            <person name="Clum A."/>
            <person name="Foster B."/>
            <person name="Foster B."/>
            <person name="Roux S."/>
            <person name="Palaniappan K."/>
            <person name="Varghese N."/>
            <person name="Mukherjee S."/>
            <person name="Reddy T.B.K."/>
            <person name="Daum C."/>
            <person name="Copeland A."/>
            <person name="Chen I.A."/>
            <person name="Ivanova N.N."/>
            <person name="Kyrpides N.C."/>
            <person name="Shapiro N."/>
            <person name="Eloe-Fadrosh E.A."/>
            <person name="Pietrasiak N."/>
        </authorList>
    </citation>
    <scope>NUCLEOTIDE SEQUENCE</scope>
    <source>
        <strain evidence="1">HA4357-MV3</strain>
    </source>
</reference>
<sequence length="64" mass="7215">MKFQIECNSFLTNSQMCLVCDRLFQTKEARLIVCSDKGDSYGDVCPECIARGATWIGSQLQQFS</sequence>
<gene>
    <name evidence="1" type="ORF">KME28_11850</name>
</gene>
<proteinExistence type="predicted"/>
<evidence type="ECO:0000313" key="1">
    <source>
        <dbReference type="EMBL" id="MBW4432396.1"/>
    </source>
</evidence>
<dbReference type="EMBL" id="JAHHHW010000085">
    <property type="protein sequence ID" value="MBW4432396.1"/>
    <property type="molecule type" value="Genomic_DNA"/>
</dbReference>
<dbReference type="AlphaFoldDB" id="A0A9E3H9C1"/>
<evidence type="ECO:0000313" key="2">
    <source>
        <dbReference type="Proteomes" id="UP000813215"/>
    </source>
</evidence>
<reference evidence="1" key="1">
    <citation type="submission" date="2021-05" db="EMBL/GenBank/DDBJ databases">
        <authorList>
            <person name="Pietrasiak N."/>
            <person name="Ward R."/>
            <person name="Stajich J.E."/>
            <person name="Kurbessoian T."/>
        </authorList>
    </citation>
    <scope>NUCLEOTIDE SEQUENCE</scope>
    <source>
        <strain evidence="1">HA4357-MV3</strain>
    </source>
</reference>
<comment type="caution">
    <text evidence="1">The sequence shown here is derived from an EMBL/GenBank/DDBJ whole genome shotgun (WGS) entry which is preliminary data.</text>
</comment>
<protein>
    <submittedName>
        <fullName evidence="1">Uncharacterized protein</fullName>
    </submittedName>
</protein>
<accession>A0A9E3H9C1</accession>
<dbReference type="Proteomes" id="UP000813215">
    <property type="component" value="Unassembled WGS sequence"/>
</dbReference>
<name>A0A9E3H9C1_9NOST</name>